<dbReference type="HOGENOM" id="CLU_3391629_0_0_14"/>
<name>R4RP29_PHYAS</name>
<evidence type="ECO:0000313" key="1">
    <source>
        <dbReference type="EMBL" id="AGL90236.1"/>
    </source>
</evidence>
<gene>
    <name evidence="1" type="ORF">SLY_0314</name>
</gene>
<keyword evidence="2" id="KW-1185">Reference proteome</keyword>
<reference evidence="1 2" key="1">
    <citation type="journal article" date="2013" name="BMC Genomics">
        <title>Comparison of the complete genome sequence of two closely related isolates of 'Candidatus Phytoplasma australiense' reveals genome plasticity.</title>
        <authorList>
            <person name="Andersen M.T."/>
            <person name="Liefting L.W."/>
            <person name="Havukkala I."/>
            <person name="Beever R.E."/>
        </authorList>
    </citation>
    <scope>NUCLEOTIDE SEQUENCE [LARGE SCALE GENOMIC DNA]</scope>
    <source>
        <strain evidence="1 2">NZSb11</strain>
    </source>
</reference>
<evidence type="ECO:0000313" key="2">
    <source>
        <dbReference type="Proteomes" id="UP000013941"/>
    </source>
</evidence>
<protein>
    <submittedName>
        <fullName evidence="1">Uncharacterized protein</fullName>
    </submittedName>
</protein>
<dbReference type="Proteomes" id="UP000013941">
    <property type="component" value="Chromosome"/>
</dbReference>
<sequence length="32" mass="3967">MKKLNVFFSLIIFLLVLKNMELSIYFSFKEYF</sequence>
<dbReference type="EMBL" id="CP002548">
    <property type="protein sequence ID" value="AGL90236.1"/>
    <property type="molecule type" value="Genomic_DNA"/>
</dbReference>
<accession>R4RP29</accession>
<organism evidence="1 2">
    <name type="scientific">Strawberry lethal yellows phytoplasma (CPA) str. NZSb11</name>
    <dbReference type="NCBI Taxonomy" id="980422"/>
    <lineage>
        <taxon>Bacteria</taxon>
        <taxon>Bacillati</taxon>
        <taxon>Mycoplasmatota</taxon>
        <taxon>Mollicutes</taxon>
        <taxon>Acholeplasmatales</taxon>
        <taxon>Acholeplasmataceae</taxon>
        <taxon>Candidatus Phytoplasma</taxon>
        <taxon>16SrXII (Stolbur group)</taxon>
    </lineage>
</organism>
<dbReference type="KEGG" id="nzs:SLY_0314"/>
<dbReference type="AlphaFoldDB" id="R4RP29"/>
<proteinExistence type="predicted"/>